<dbReference type="AlphaFoldDB" id="A0A858Q6G8"/>
<dbReference type="InterPro" id="IPR002837">
    <property type="entry name" value="DUF123"/>
</dbReference>
<organism evidence="1 2">
    <name type="scientific">Methylococcus geothermalis</name>
    <dbReference type="NCBI Taxonomy" id="2681310"/>
    <lineage>
        <taxon>Bacteria</taxon>
        <taxon>Pseudomonadati</taxon>
        <taxon>Pseudomonadota</taxon>
        <taxon>Gammaproteobacteria</taxon>
        <taxon>Methylococcales</taxon>
        <taxon>Methylococcaceae</taxon>
        <taxon>Methylococcus</taxon>
    </lineage>
</organism>
<dbReference type="Pfam" id="PF01986">
    <property type="entry name" value="DUF123"/>
    <property type="match status" value="1"/>
</dbReference>
<evidence type="ECO:0000313" key="2">
    <source>
        <dbReference type="Proteomes" id="UP000503004"/>
    </source>
</evidence>
<dbReference type="CDD" id="cd10441">
    <property type="entry name" value="GIY-YIG_COG1833"/>
    <property type="match status" value="1"/>
</dbReference>
<protein>
    <submittedName>
        <fullName evidence="1">DUF123 domain-containing protein</fullName>
    </submittedName>
</protein>
<evidence type="ECO:0000313" key="1">
    <source>
        <dbReference type="EMBL" id="QJD29403.1"/>
    </source>
</evidence>
<accession>A0A858Q6G8</accession>
<keyword evidence="2" id="KW-1185">Reference proteome</keyword>
<proteinExistence type="predicted"/>
<sequence>MKPIDAQAATVYQLDIVLTADARIAVGRLGEFLFPAGRYVYTGSARRNLAARIDRHLTRDKRLRWHIDYLLIAGEAEVVGVRLFEDGECAVNQATEGVVVAPGFGASDCRSGCGSHLKYCGRSECLAVSANGHLDAMLYFGRSLP</sequence>
<dbReference type="KEGG" id="metu:GNH96_05115"/>
<reference evidence="2" key="1">
    <citation type="submission" date="2019-12" db="EMBL/GenBank/DDBJ databases">
        <authorList>
            <person name="Awala S.I."/>
            <person name="Rhee S.K."/>
        </authorList>
    </citation>
    <scope>NUCLEOTIDE SEQUENCE [LARGE SCALE GENOMIC DNA]</scope>
    <source>
        <strain evidence="2">IM1</strain>
    </source>
</reference>
<name>A0A858Q6G8_9GAMM</name>
<dbReference type="EMBL" id="CP046565">
    <property type="protein sequence ID" value="QJD29403.1"/>
    <property type="molecule type" value="Genomic_DNA"/>
</dbReference>
<dbReference type="PANTHER" id="PTHR37460">
    <property type="entry name" value="ENDONUCLEASE III"/>
    <property type="match status" value="1"/>
</dbReference>
<dbReference type="Proteomes" id="UP000503004">
    <property type="component" value="Chromosome"/>
</dbReference>
<dbReference type="PANTHER" id="PTHR37460:SF1">
    <property type="entry name" value="ENDONUCLEASE III"/>
    <property type="match status" value="1"/>
</dbReference>
<gene>
    <name evidence="1" type="ORF">GNH96_05115</name>
</gene>
<dbReference type="RefSeq" id="WP_169602690.1">
    <property type="nucleotide sequence ID" value="NZ_CP046565.1"/>
</dbReference>